<sequence length="254" mass="28303">MRIVSRNFFPILKQARLNISKSQYSILNETPVSDTAAEISKGSAHTNTNSTLQQGISQIESKVGATNTLSKLLSETDKQAEPAPFNNKAHRFDFNSRITSKYGSQAGNFGSIPKYSGSTLSRYNKKLSENLNPEDQTESSHILHVNATSNNTLLSLTNYQGRIIMNMSCGMVGFKKSKRSGYEAAYQTTTKLIEKVNEKGIQIRALEIRFKGLGQGRDSCFKAIRSITDWRISRLSDVTPIPFNGCRPKKARRL</sequence>
<comment type="similarity">
    <text evidence="1">Belongs to the universal ribosomal protein uS11 family.</text>
</comment>
<evidence type="ECO:0000256" key="3">
    <source>
        <dbReference type="ARBA" id="ARBA00023274"/>
    </source>
</evidence>
<dbReference type="PANTHER" id="PTHR11759">
    <property type="entry name" value="40S RIBOSOMAL PROTEIN S14/30S RIBOSOMAL PROTEIN S11"/>
    <property type="match status" value="1"/>
</dbReference>
<dbReference type="Pfam" id="PF00411">
    <property type="entry name" value="Ribosomal_S11"/>
    <property type="match status" value="1"/>
</dbReference>
<dbReference type="EMBL" id="MBFR01000376">
    <property type="protein sequence ID" value="PVU88535.1"/>
    <property type="molecule type" value="Genomic_DNA"/>
</dbReference>
<evidence type="ECO:0000313" key="5">
    <source>
        <dbReference type="Proteomes" id="UP000245383"/>
    </source>
</evidence>
<dbReference type="Proteomes" id="UP000245383">
    <property type="component" value="Unassembled WGS sequence"/>
</dbReference>
<keyword evidence="2" id="KW-0689">Ribosomal protein</keyword>
<dbReference type="InterPro" id="IPR036967">
    <property type="entry name" value="Ribosomal_uS11_sf"/>
</dbReference>
<protein>
    <recommendedName>
        <fullName evidence="6">Ribosomal protein S11</fullName>
    </recommendedName>
</protein>
<proteinExistence type="inferred from homology"/>
<dbReference type="HAMAP" id="MF_01310">
    <property type="entry name" value="Ribosomal_uS11"/>
    <property type="match status" value="1"/>
</dbReference>
<keyword evidence="5" id="KW-1185">Reference proteome</keyword>
<dbReference type="GO" id="GO:0006412">
    <property type="term" value="P:translation"/>
    <property type="evidence" value="ECO:0007669"/>
    <property type="project" value="InterPro"/>
</dbReference>
<reference evidence="4 5" key="1">
    <citation type="journal article" date="2018" name="MBio">
        <title>Comparative Genomics Reveals the Core Gene Toolbox for the Fungus-Insect Symbiosis.</title>
        <authorList>
            <person name="Wang Y."/>
            <person name="Stata M."/>
            <person name="Wang W."/>
            <person name="Stajich J.E."/>
            <person name="White M.M."/>
            <person name="Moncalvo J.M."/>
        </authorList>
    </citation>
    <scope>NUCLEOTIDE SEQUENCE [LARGE SCALE GENOMIC DNA]</scope>
    <source>
        <strain evidence="4 5">SWE-8-4</strain>
    </source>
</reference>
<name>A0A2T9Y890_9FUNG</name>
<dbReference type="GO" id="GO:0005840">
    <property type="term" value="C:ribosome"/>
    <property type="evidence" value="ECO:0007669"/>
    <property type="project" value="UniProtKB-KW"/>
</dbReference>
<evidence type="ECO:0000256" key="1">
    <source>
        <dbReference type="ARBA" id="ARBA00006194"/>
    </source>
</evidence>
<dbReference type="SUPFAM" id="SSF53137">
    <property type="entry name" value="Translational machinery components"/>
    <property type="match status" value="1"/>
</dbReference>
<dbReference type="Gene3D" id="3.30.420.80">
    <property type="entry name" value="Ribosomal protein S11"/>
    <property type="match status" value="1"/>
</dbReference>
<dbReference type="OrthoDB" id="1654884at2759"/>
<dbReference type="STRING" id="133385.A0A2T9Y890"/>
<accession>A0A2T9Y890</accession>
<evidence type="ECO:0000313" key="4">
    <source>
        <dbReference type="EMBL" id="PVU88535.1"/>
    </source>
</evidence>
<dbReference type="GO" id="GO:0003735">
    <property type="term" value="F:structural constituent of ribosome"/>
    <property type="evidence" value="ECO:0007669"/>
    <property type="project" value="InterPro"/>
</dbReference>
<dbReference type="GO" id="GO:1990904">
    <property type="term" value="C:ribonucleoprotein complex"/>
    <property type="evidence" value="ECO:0007669"/>
    <property type="project" value="UniProtKB-KW"/>
</dbReference>
<organism evidence="4 5">
    <name type="scientific">Smittium simulii</name>
    <dbReference type="NCBI Taxonomy" id="133385"/>
    <lineage>
        <taxon>Eukaryota</taxon>
        <taxon>Fungi</taxon>
        <taxon>Fungi incertae sedis</taxon>
        <taxon>Zoopagomycota</taxon>
        <taxon>Kickxellomycotina</taxon>
        <taxon>Harpellomycetes</taxon>
        <taxon>Harpellales</taxon>
        <taxon>Legeriomycetaceae</taxon>
        <taxon>Smittium</taxon>
    </lineage>
</organism>
<keyword evidence="3" id="KW-0687">Ribonucleoprotein</keyword>
<dbReference type="InterPro" id="IPR001971">
    <property type="entry name" value="Ribosomal_uS11"/>
</dbReference>
<evidence type="ECO:0008006" key="6">
    <source>
        <dbReference type="Google" id="ProtNLM"/>
    </source>
</evidence>
<comment type="caution">
    <text evidence="4">The sequence shown here is derived from an EMBL/GenBank/DDBJ whole genome shotgun (WGS) entry which is preliminary data.</text>
</comment>
<gene>
    <name evidence="4" type="ORF">BB561_005794</name>
</gene>
<evidence type="ECO:0000256" key="2">
    <source>
        <dbReference type="ARBA" id="ARBA00022980"/>
    </source>
</evidence>
<dbReference type="AlphaFoldDB" id="A0A2T9Y890"/>